<proteinExistence type="predicted"/>
<dbReference type="Proteomes" id="UP000028045">
    <property type="component" value="Unassembled WGS sequence"/>
</dbReference>
<feature type="region of interest" description="Disordered" evidence="1">
    <location>
        <begin position="1"/>
        <end position="20"/>
    </location>
</feature>
<evidence type="ECO:0000256" key="1">
    <source>
        <dbReference type="SAM" id="MobiDB-lite"/>
    </source>
</evidence>
<organism evidence="2 3">
    <name type="scientific">Stachybotrys chartarum (strain CBS 109288 / IBT 7711)</name>
    <name type="common">Toxic black mold</name>
    <name type="synonym">Stilbospora chartarum</name>
    <dbReference type="NCBI Taxonomy" id="1280523"/>
    <lineage>
        <taxon>Eukaryota</taxon>
        <taxon>Fungi</taxon>
        <taxon>Dikarya</taxon>
        <taxon>Ascomycota</taxon>
        <taxon>Pezizomycotina</taxon>
        <taxon>Sordariomycetes</taxon>
        <taxon>Hypocreomycetidae</taxon>
        <taxon>Hypocreales</taxon>
        <taxon>Stachybotryaceae</taxon>
        <taxon>Stachybotrys</taxon>
    </lineage>
</organism>
<dbReference type="AlphaFoldDB" id="A0A084AXV5"/>
<name>A0A084AXV5_STACB</name>
<protein>
    <submittedName>
        <fullName evidence="2">Uncharacterized protein</fullName>
    </submittedName>
</protein>
<gene>
    <name evidence="2" type="ORF">S7711_10699</name>
</gene>
<evidence type="ECO:0000313" key="2">
    <source>
        <dbReference type="EMBL" id="KEY70134.1"/>
    </source>
</evidence>
<keyword evidence="3" id="KW-1185">Reference proteome</keyword>
<sequence length="20" mass="2165">MSVDRIAPLARGAPLPTSRR</sequence>
<evidence type="ECO:0000313" key="3">
    <source>
        <dbReference type="Proteomes" id="UP000028045"/>
    </source>
</evidence>
<reference evidence="2 3" key="1">
    <citation type="journal article" date="2014" name="BMC Genomics">
        <title>Comparative genome sequencing reveals chemotype-specific gene clusters in the toxigenic black mold Stachybotrys.</title>
        <authorList>
            <person name="Semeiks J."/>
            <person name="Borek D."/>
            <person name="Otwinowski Z."/>
            <person name="Grishin N.V."/>
        </authorList>
    </citation>
    <scope>NUCLEOTIDE SEQUENCE [LARGE SCALE GENOMIC DNA]</scope>
    <source>
        <strain evidence="3">CBS 109288 / IBT 7711</strain>
    </source>
</reference>
<dbReference type="EMBL" id="KL648458">
    <property type="protein sequence ID" value="KEY70134.1"/>
    <property type="molecule type" value="Genomic_DNA"/>
</dbReference>
<dbReference type="HOGENOM" id="CLU_3427978_0_0_1"/>
<accession>A0A084AXV5</accession>